<comment type="caution">
    <text evidence="1">The sequence shown here is derived from an EMBL/GenBank/DDBJ whole genome shotgun (WGS) entry which is preliminary data.</text>
</comment>
<evidence type="ECO:0008006" key="3">
    <source>
        <dbReference type="Google" id="ProtNLM"/>
    </source>
</evidence>
<name>A0ABP9TJK1_9MICC</name>
<protein>
    <recommendedName>
        <fullName evidence="3">Molybdopterin synthase subunit MoaD</fullName>
    </recommendedName>
</protein>
<evidence type="ECO:0000313" key="1">
    <source>
        <dbReference type="EMBL" id="GAA5226028.1"/>
    </source>
</evidence>
<sequence>MSTIVIEVPSVLAATLAGQRRLEVPLPREPTMRGLLDELDVQYPLFGRRVRDERGDVRRYVNIFIGQDNIIDLEGLESTVHQGHCVLIMQSVAGG</sequence>
<organism evidence="1 2">
    <name type="scientific">Paeniglutamicibacter antarcticus</name>
    <dbReference type="NCBI Taxonomy" id="494023"/>
    <lineage>
        <taxon>Bacteria</taxon>
        <taxon>Bacillati</taxon>
        <taxon>Actinomycetota</taxon>
        <taxon>Actinomycetes</taxon>
        <taxon>Micrococcales</taxon>
        <taxon>Micrococcaceae</taxon>
        <taxon>Paeniglutamicibacter</taxon>
    </lineage>
</organism>
<dbReference type="InterPro" id="IPR052045">
    <property type="entry name" value="Sulfur_Carrier/Prot_Modifier"/>
</dbReference>
<dbReference type="InterPro" id="IPR016155">
    <property type="entry name" value="Mopterin_synth/thiamin_S_b"/>
</dbReference>
<dbReference type="Proteomes" id="UP001501257">
    <property type="component" value="Unassembled WGS sequence"/>
</dbReference>
<accession>A0ABP9TJK1</accession>
<gene>
    <name evidence="1" type="ORF">GCM10025778_05580</name>
</gene>
<dbReference type="Gene3D" id="3.10.20.30">
    <property type="match status" value="1"/>
</dbReference>
<keyword evidence="2" id="KW-1185">Reference proteome</keyword>
<dbReference type="PANTHER" id="PTHR38031:SF1">
    <property type="entry name" value="SULFUR CARRIER PROTEIN CYSO"/>
    <property type="match status" value="1"/>
</dbReference>
<dbReference type="RefSeq" id="WP_210099324.1">
    <property type="nucleotide sequence ID" value="NZ_BAABLK010000009.1"/>
</dbReference>
<dbReference type="EMBL" id="BAABLK010000009">
    <property type="protein sequence ID" value="GAA5226028.1"/>
    <property type="molecule type" value="Genomic_DNA"/>
</dbReference>
<dbReference type="PANTHER" id="PTHR38031">
    <property type="entry name" value="SULFUR CARRIER PROTEIN SLR0821-RELATED"/>
    <property type="match status" value="1"/>
</dbReference>
<evidence type="ECO:0000313" key="2">
    <source>
        <dbReference type="Proteomes" id="UP001501257"/>
    </source>
</evidence>
<proteinExistence type="predicted"/>
<dbReference type="InterPro" id="IPR012675">
    <property type="entry name" value="Beta-grasp_dom_sf"/>
</dbReference>
<dbReference type="SUPFAM" id="SSF54285">
    <property type="entry name" value="MoaD/ThiS"/>
    <property type="match status" value="1"/>
</dbReference>
<reference evidence="2" key="1">
    <citation type="journal article" date="2019" name="Int. J. Syst. Evol. Microbiol.">
        <title>The Global Catalogue of Microorganisms (GCM) 10K type strain sequencing project: providing services to taxonomists for standard genome sequencing and annotation.</title>
        <authorList>
            <consortium name="The Broad Institute Genomics Platform"/>
            <consortium name="The Broad Institute Genome Sequencing Center for Infectious Disease"/>
            <person name="Wu L."/>
            <person name="Ma J."/>
        </authorList>
    </citation>
    <scope>NUCLEOTIDE SEQUENCE [LARGE SCALE GENOMIC DNA]</scope>
    <source>
        <strain evidence="2">JCM 18952</strain>
    </source>
</reference>